<comment type="caution">
    <text evidence="2">The sequence shown here is derived from an EMBL/GenBank/DDBJ whole genome shotgun (WGS) entry which is preliminary data.</text>
</comment>
<dbReference type="GeneID" id="96081289"/>
<dbReference type="EMBL" id="JBHGVX010000001">
    <property type="protein sequence ID" value="KAL1800625.1"/>
    <property type="molecule type" value="Genomic_DNA"/>
</dbReference>
<name>A0ABR3UVV8_9PLEO</name>
<dbReference type="RefSeq" id="XP_069311209.1">
    <property type="nucleotide sequence ID" value="XM_069448321.1"/>
</dbReference>
<feature type="region of interest" description="Disordered" evidence="1">
    <location>
        <begin position="487"/>
        <end position="512"/>
    </location>
</feature>
<organism evidence="2 3">
    <name type="scientific">Alternaria dauci</name>
    <dbReference type="NCBI Taxonomy" id="48095"/>
    <lineage>
        <taxon>Eukaryota</taxon>
        <taxon>Fungi</taxon>
        <taxon>Dikarya</taxon>
        <taxon>Ascomycota</taxon>
        <taxon>Pezizomycotina</taxon>
        <taxon>Dothideomycetes</taxon>
        <taxon>Pleosporomycetidae</taxon>
        <taxon>Pleosporales</taxon>
        <taxon>Pleosporineae</taxon>
        <taxon>Pleosporaceae</taxon>
        <taxon>Alternaria</taxon>
        <taxon>Alternaria sect. Porri</taxon>
    </lineage>
</organism>
<accession>A0ABR3UVV8</accession>
<proteinExistence type="predicted"/>
<dbReference type="Proteomes" id="UP001578633">
    <property type="component" value="Chromosome 1"/>
</dbReference>
<reference evidence="2 3" key="1">
    <citation type="submission" date="2024-09" db="EMBL/GenBank/DDBJ databases">
        <title>T2T genomes of carrot and Alternaria dauci and their utility for understanding host-pathogen interaction during carrot leaf blight disease.</title>
        <authorList>
            <person name="Liu W."/>
            <person name="Xu S."/>
            <person name="Ou C."/>
            <person name="Liu X."/>
            <person name="Zhuang F."/>
            <person name="Deng X.W."/>
        </authorList>
    </citation>
    <scope>NUCLEOTIDE SEQUENCE [LARGE SCALE GENOMIC DNA]</scope>
    <source>
        <strain evidence="2 3">A2016</strain>
    </source>
</reference>
<feature type="region of interest" description="Disordered" evidence="1">
    <location>
        <begin position="305"/>
        <end position="325"/>
    </location>
</feature>
<gene>
    <name evidence="2" type="ORF">ACET3X_000967</name>
</gene>
<protein>
    <submittedName>
        <fullName evidence="2">Uncharacterized protein</fullName>
    </submittedName>
</protein>
<sequence>MGLAPDPSAPIPFLLNSNNTKRQKRYIRLYTTFNSRYQLFAAVNLNFLPPSRFSITKPTPVLGVQSQVMAALPKKIEPKASALFVAYEILIYKHWRKTVLGVTKLDDDDLLLPTAFEYMDFLEWRTKQRAKRDGSADMEDKSPEAGFAGFVLAERCGHPIHPGDARLEIQDPQEDESNEEGKERNKITWCPMCTLQIHLKLLEKLWDKWLDSGGPWRILPPGGTGENFQTAKRAYYKRKTDFVNEIGKLDDIAGSEASWEAAHPAVDVEVTRPYNARTAMKVYEKSVQSPERVAEFDPTALRTPARKGEKKRLSYSPDTPEDTRHRANGLYARRHPSYDPESPYRCPKDDGWAETSFNNDWEYNVRQCRLLLCDKDPAKTDVAYCELTDDHSKDMLIKGIEEWFSMIQEDWKGPWVQILLTTTDLFVVWKTPPDTEESDTAFNSWDRLETLFGSNLEAHARRIGDLTDADIEEIQGEIAGNFFDQSSVASDSDSETDEQVHEGSDPMDLEEDENDVIVNIVGQQHQPDHATL</sequence>
<evidence type="ECO:0000256" key="1">
    <source>
        <dbReference type="SAM" id="MobiDB-lite"/>
    </source>
</evidence>
<evidence type="ECO:0000313" key="2">
    <source>
        <dbReference type="EMBL" id="KAL1800625.1"/>
    </source>
</evidence>
<keyword evidence="3" id="KW-1185">Reference proteome</keyword>
<evidence type="ECO:0000313" key="3">
    <source>
        <dbReference type="Proteomes" id="UP001578633"/>
    </source>
</evidence>
<feature type="region of interest" description="Disordered" evidence="1">
    <location>
        <begin position="162"/>
        <end position="183"/>
    </location>
</feature>